<dbReference type="InterPro" id="IPR001810">
    <property type="entry name" value="F-box_dom"/>
</dbReference>
<dbReference type="InParanoid" id="G4TV12"/>
<gene>
    <name evidence="2" type="ORF">PIIN_09139</name>
</gene>
<keyword evidence="3" id="KW-1185">Reference proteome</keyword>
<comment type="caution">
    <text evidence="2">The sequence shown here is derived from an EMBL/GenBank/DDBJ whole genome shotgun (WGS) entry which is preliminary data.</text>
</comment>
<reference evidence="2 3" key="1">
    <citation type="journal article" date="2011" name="PLoS Pathog.">
        <title>Endophytic Life Strategies Decoded by Genome and Transcriptome Analyses of the Mutualistic Root Symbiont Piriformospora indica.</title>
        <authorList>
            <person name="Zuccaro A."/>
            <person name="Lahrmann U."/>
            <person name="Guldener U."/>
            <person name="Langen G."/>
            <person name="Pfiffi S."/>
            <person name="Biedenkopf D."/>
            <person name="Wong P."/>
            <person name="Samans B."/>
            <person name="Grimm C."/>
            <person name="Basiewicz M."/>
            <person name="Murat C."/>
            <person name="Martin F."/>
            <person name="Kogel K.H."/>
        </authorList>
    </citation>
    <scope>NUCLEOTIDE SEQUENCE [LARGE SCALE GENOMIC DNA]</scope>
    <source>
        <strain evidence="2 3">DSM 11827</strain>
    </source>
</reference>
<dbReference type="PROSITE" id="PS50181">
    <property type="entry name" value="FBOX"/>
    <property type="match status" value="1"/>
</dbReference>
<dbReference type="Proteomes" id="UP000007148">
    <property type="component" value="Unassembled WGS sequence"/>
</dbReference>
<evidence type="ECO:0000259" key="1">
    <source>
        <dbReference type="PROSITE" id="PS50181"/>
    </source>
</evidence>
<sequence>MSNNEGYLASLGARKKQLLYDLGAKFDYSGRLDHLDPTIVQLYNETVEEIEKIRTNNRRITINDIPVELLSDILLQASTQELRGYVIDRVLELTLVCTRWTDLILNNAKFWTCIELSRLEDAEAKLALSLHLSRNYQLTLLYTPDLTVTGIFSQALSPHAHRVESLIRLLSSHRKTAEEQKLLEHFVICTNLTEVSTRPRTTLHSDSNMVISAAWGPSIDLLDLGEKLRCINFGKCTIRDLEALILLKNLVYVTIHFEDPQLASDEALASKLESIDRLTWLELSIAGLPWPLMTRLLHLLSGTLIRLLTYIGPTHLDDTINAVGRMKRLEALNILINNDFKSAVIPNADYKGSSLISLTLWVDSTYIHTADLIASFCRYRPPLKWLSVSGKTRISAWKFDLRSLECLRDLALDFPELPVTEIPNVESFSVVASVGQFRYWRSASVLHLRCGITVQEPDQPFFTLDSCCWPNIESLTIEDRHLRPDPQLDVRLNLSNLRQIMLYPGDEAGICHALAMHPQGVPRLEEIRLIPPPEWDILFIMIERRLALSVKGLTPISQLTFGCAPPEEIRVPLVSLLKGHITRRLSNYELSVQGNILLVLGRHQ</sequence>
<feature type="domain" description="F-box" evidence="1">
    <location>
        <begin position="59"/>
        <end position="114"/>
    </location>
</feature>
<dbReference type="eggNOG" id="ENOG502T6JN">
    <property type="taxonomic scope" value="Eukaryota"/>
</dbReference>
<dbReference type="AlphaFoldDB" id="G4TV12"/>
<name>G4TV12_SERID</name>
<proteinExistence type="predicted"/>
<evidence type="ECO:0000313" key="2">
    <source>
        <dbReference type="EMBL" id="CCA75155.1"/>
    </source>
</evidence>
<dbReference type="SUPFAM" id="SSF52058">
    <property type="entry name" value="L domain-like"/>
    <property type="match status" value="1"/>
</dbReference>
<accession>G4TV12</accession>
<evidence type="ECO:0000313" key="3">
    <source>
        <dbReference type="Proteomes" id="UP000007148"/>
    </source>
</evidence>
<dbReference type="HOGENOM" id="CLU_015287_1_0_1"/>
<dbReference type="EMBL" id="CAFZ01000405">
    <property type="protein sequence ID" value="CCA75155.1"/>
    <property type="molecule type" value="Genomic_DNA"/>
</dbReference>
<protein>
    <recommendedName>
        <fullName evidence="1">F-box domain-containing protein</fullName>
    </recommendedName>
</protein>
<organism evidence="2 3">
    <name type="scientific">Serendipita indica (strain DSM 11827)</name>
    <name type="common">Root endophyte fungus</name>
    <name type="synonym">Piriformospora indica</name>
    <dbReference type="NCBI Taxonomy" id="1109443"/>
    <lineage>
        <taxon>Eukaryota</taxon>
        <taxon>Fungi</taxon>
        <taxon>Dikarya</taxon>
        <taxon>Basidiomycota</taxon>
        <taxon>Agaricomycotina</taxon>
        <taxon>Agaricomycetes</taxon>
        <taxon>Sebacinales</taxon>
        <taxon>Serendipitaceae</taxon>
        <taxon>Serendipita</taxon>
    </lineage>
</organism>